<dbReference type="SUPFAM" id="SSF52833">
    <property type="entry name" value="Thioredoxin-like"/>
    <property type="match status" value="1"/>
</dbReference>
<dbReference type="OrthoDB" id="983020at2"/>
<dbReference type="Gene3D" id="3.40.30.10">
    <property type="entry name" value="Glutaredoxin"/>
    <property type="match status" value="1"/>
</dbReference>
<dbReference type="PANTHER" id="PTHR42852">
    <property type="entry name" value="THIOL:DISULFIDE INTERCHANGE PROTEIN DSBE"/>
    <property type="match status" value="1"/>
</dbReference>
<dbReference type="Pfam" id="PF14289">
    <property type="entry name" value="DUF4369"/>
    <property type="match status" value="1"/>
</dbReference>
<protein>
    <submittedName>
        <fullName evidence="7">Peroxiredoxin</fullName>
    </submittedName>
</protein>
<keyword evidence="5" id="KW-0732">Signal</keyword>
<keyword evidence="3" id="KW-1015">Disulfide bond</keyword>
<dbReference type="InterPro" id="IPR025380">
    <property type="entry name" value="DUF4369"/>
</dbReference>
<dbReference type="AlphaFoldDB" id="A0A4Q7N0I2"/>
<evidence type="ECO:0000313" key="8">
    <source>
        <dbReference type="Proteomes" id="UP000293874"/>
    </source>
</evidence>
<comment type="caution">
    <text evidence="7">The sequence shown here is derived from an EMBL/GenBank/DDBJ whole genome shotgun (WGS) entry which is preliminary data.</text>
</comment>
<dbReference type="InterPro" id="IPR017937">
    <property type="entry name" value="Thioredoxin_CS"/>
</dbReference>
<evidence type="ECO:0000256" key="4">
    <source>
        <dbReference type="ARBA" id="ARBA00023284"/>
    </source>
</evidence>
<evidence type="ECO:0000256" key="1">
    <source>
        <dbReference type="ARBA" id="ARBA00004196"/>
    </source>
</evidence>
<evidence type="ECO:0000313" key="7">
    <source>
        <dbReference type="EMBL" id="RZS75111.1"/>
    </source>
</evidence>
<evidence type="ECO:0000256" key="3">
    <source>
        <dbReference type="ARBA" id="ARBA00023157"/>
    </source>
</evidence>
<organism evidence="7 8">
    <name type="scientific">Pseudobacter ginsenosidimutans</name>
    <dbReference type="NCBI Taxonomy" id="661488"/>
    <lineage>
        <taxon>Bacteria</taxon>
        <taxon>Pseudomonadati</taxon>
        <taxon>Bacteroidota</taxon>
        <taxon>Chitinophagia</taxon>
        <taxon>Chitinophagales</taxon>
        <taxon>Chitinophagaceae</taxon>
        <taxon>Pseudobacter</taxon>
    </lineage>
</organism>
<evidence type="ECO:0000259" key="6">
    <source>
        <dbReference type="PROSITE" id="PS51352"/>
    </source>
</evidence>
<dbReference type="InterPro" id="IPR000866">
    <property type="entry name" value="AhpC/TSA"/>
</dbReference>
<sequence>MKTLRLCIITAVLVMLGGALPAQQKNRSFVIKGTLTEIQEGKVFLAWQSGSKRQFDSAIVKGGKFEFKNDIYEDYLFARASLLAVTKKQIEDAVPIPMSDQNVVEVYVTPGSTTTVRGSVKLQEATVKGPKVQEEFALLEKEKQPQMSALAANGERWMQIVLAGEEGAKKDSIAFFQKRGDSIMGKINGIETAFIEKHTASLLSLQLLFNMAMISFDQHDPLTVEESLNRLTPALQNSTEGKIIRNKVITARSLVIGRPALDFNIPDTSGKPVRLSSFKGKYVLVEFWASWCGPCRAQNPHLLKAYEQFKNEKLEFVSVSIDDNRKKWMDAIHHDKLPWIQLSELKGFESAVALQYNISWIPLNFLLDPDGVIIGKDLRDGKLSEKLSEIFKTEK</sequence>
<feature type="domain" description="Thioredoxin" evidence="6">
    <location>
        <begin position="254"/>
        <end position="395"/>
    </location>
</feature>
<dbReference type="PANTHER" id="PTHR42852:SF6">
    <property type="entry name" value="THIOL:DISULFIDE INTERCHANGE PROTEIN DSBE"/>
    <property type="match status" value="1"/>
</dbReference>
<dbReference type="GO" id="GO:0017004">
    <property type="term" value="P:cytochrome complex assembly"/>
    <property type="evidence" value="ECO:0007669"/>
    <property type="project" value="UniProtKB-KW"/>
</dbReference>
<dbReference type="GO" id="GO:0016491">
    <property type="term" value="F:oxidoreductase activity"/>
    <property type="evidence" value="ECO:0007669"/>
    <property type="project" value="InterPro"/>
</dbReference>
<name>A0A4Q7N0I2_9BACT</name>
<dbReference type="InterPro" id="IPR050553">
    <property type="entry name" value="Thioredoxin_ResA/DsbE_sf"/>
</dbReference>
<dbReference type="GO" id="GO:0016209">
    <property type="term" value="F:antioxidant activity"/>
    <property type="evidence" value="ECO:0007669"/>
    <property type="project" value="InterPro"/>
</dbReference>
<dbReference type="RefSeq" id="WP_130539512.1">
    <property type="nucleotide sequence ID" value="NZ_CP042431.1"/>
</dbReference>
<feature type="signal peptide" evidence="5">
    <location>
        <begin position="1"/>
        <end position="24"/>
    </location>
</feature>
<dbReference type="InterPro" id="IPR036249">
    <property type="entry name" value="Thioredoxin-like_sf"/>
</dbReference>
<feature type="chain" id="PRO_5020604588" evidence="5">
    <location>
        <begin position="25"/>
        <end position="395"/>
    </location>
</feature>
<keyword evidence="2" id="KW-0201">Cytochrome c-type biogenesis</keyword>
<keyword evidence="4" id="KW-0676">Redox-active center</keyword>
<dbReference type="CDD" id="cd02966">
    <property type="entry name" value="TlpA_like_family"/>
    <property type="match status" value="1"/>
</dbReference>
<dbReference type="InterPro" id="IPR013766">
    <property type="entry name" value="Thioredoxin_domain"/>
</dbReference>
<dbReference type="GO" id="GO:0030313">
    <property type="term" value="C:cell envelope"/>
    <property type="evidence" value="ECO:0007669"/>
    <property type="project" value="UniProtKB-SubCell"/>
</dbReference>
<dbReference type="PROSITE" id="PS51352">
    <property type="entry name" value="THIOREDOXIN_2"/>
    <property type="match status" value="1"/>
</dbReference>
<dbReference type="Proteomes" id="UP000293874">
    <property type="component" value="Unassembled WGS sequence"/>
</dbReference>
<keyword evidence="8" id="KW-1185">Reference proteome</keyword>
<evidence type="ECO:0000256" key="2">
    <source>
        <dbReference type="ARBA" id="ARBA00022748"/>
    </source>
</evidence>
<dbReference type="Pfam" id="PF00578">
    <property type="entry name" value="AhpC-TSA"/>
    <property type="match status" value="1"/>
</dbReference>
<gene>
    <name evidence="7" type="ORF">EV199_0972</name>
</gene>
<accession>A0A4Q7N0I2</accession>
<dbReference type="PROSITE" id="PS00194">
    <property type="entry name" value="THIOREDOXIN_1"/>
    <property type="match status" value="1"/>
</dbReference>
<proteinExistence type="predicted"/>
<comment type="subcellular location">
    <subcellularLocation>
        <location evidence="1">Cell envelope</location>
    </subcellularLocation>
</comment>
<reference evidence="7 8" key="1">
    <citation type="submission" date="2019-02" db="EMBL/GenBank/DDBJ databases">
        <title>Genomic Encyclopedia of Type Strains, Phase IV (KMG-IV): sequencing the most valuable type-strain genomes for metagenomic binning, comparative biology and taxonomic classification.</title>
        <authorList>
            <person name="Goeker M."/>
        </authorList>
    </citation>
    <scope>NUCLEOTIDE SEQUENCE [LARGE SCALE GENOMIC DNA]</scope>
    <source>
        <strain evidence="7 8">DSM 18116</strain>
    </source>
</reference>
<dbReference type="EMBL" id="SGXA01000001">
    <property type="protein sequence ID" value="RZS75111.1"/>
    <property type="molecule type" value="Genomic_DNA"/>
</dbReference>
<evidence type="ECO:0000256" key="5">
    <source>
        <dbReference type="SAM" id="SignalP"/>
    </source>
</evidence>